<feature type="compositionally biased region" description="Gly residues" evidence="1">
    <location>
        <begin position="523"/>
        <end position="540"/>
    </location>
</feature>
<feature type="region of interest" description="Disordered" evidence="1">
    <location>
        <begin position="226"/>
        <end position="260"/>
    </location>
</feature>
<dbReference type="EMBL" id="JAEHOE010000166">
    <property type="protein sequence ID" value="KAG2483772.1"/>
    <property type="molecule type" value="Genomic_DNA"/>
</dbReference>
<feature type="compositionally biased region" description="Basic and acidic residues" evidence="1">
    <location>
        <begin position="285"/>
        <end position="307"/>
    </location>
</feature>
<evidence type="ECO:0000256" key="1">
    <source>
        <dbReference type="SAM" id="MobiDB-lite"/>
    </source>
</evidence>
<accession>A0A835XII8</accession>
<feature type="region of interest" description="Disordered" evidence="1">
    <location>
        <begin position="31"/>
        <end position="58"/>
    </location>
</feature>
<feature type="region of interest" description="Disordered" evidence="1">
    <location>
        <begin position="464"/>
        <end position="490"/>
    </location>
</feature>
<feature type="region of interest" description="Disordered" evidence="1">
    <location>
        <begin position="285"/>
        <end position="337"/>
    </location>
</feature>
<feature type="region of interest" description="Disordered" evidence="1">
    <location>
        <begin position="514"/>
        <end position="540"/>
    </location>
</feature>
<dbReference type="PROSITE" id="PS00330">
    <property type="entry name" value="HEMOLYSIN_CALCIUM"/>
    <property type="match status" value="1"/>
</dbReference>
<gene>
    <name evidence="2" type="ORF">HYH03_017369</name>
</gene>
<evidence type="ECO:0000313" key="3">
    <source>
        <dbReference type="Proteomes" id="UP000612055"/>
    </source>
</evidence>
<feature type="compositionally biased region" description="Low complexity" evidence="1">
    <location>
        <begin position="31"/>
        <end position="50"/>
    </location>
</feature>
<feature type="region of interest" description="Disordered" evidence="1">
    <location>
        <begin position="165"/>
        <end position="200"/>
    </location>
</feature>
<keyword evidence="3" id="KW-1185">Reference proteome</keyword>
<evidence type="ECO:0000313" key="2">
    <source>
        <dbReference type="EMBL" id="KAG2483772.1"/>
    </source>
</evidence>
<organism evidence="2 3">
    <name type="scientific">Edaphochlamys debaryana</name>
    <dbReference type="NCBI Taxonomy" id="47281"/>
    <lineage>
        <taxon>Eukaryota</taxon>
        <taxon>Viridiplantae</taxon>
        <taxon>Chlorophyta</taxon>
        <taxon>core chlorophytes</taxon>
        <taxon>Chlorophyceae</taxon>
        <taxon>CS clade</taxon>
        <taxon>Chlamydomonadales</taxon>
        <taxon>Chlamydomonadales incertae sedis</taxon>
        <taxon>Edaphochlamys</taxon>
    </lineage>
</organism>
<proteinExistence type="predicted"/>
<sequence length="572" mass="57832">MRIPGQDPGRHRSSTDAVSAAVLRHSAAAWAVPGGPSSSAGSSGGLPRSGVRAAGAATGGDGPWRLEASAVAPADAATARLRLVDRPPTGVGTAARSRDLVVLVRQQRALQEPPPSRPQRLQALEEEFAGYARDPDQVDVAGWGGGGAELGQGLRRARRSSDDVAAASTAAGAQEQSLLGRSSGAASAGQTSSSPQLMAQDVDPPLEASEVSYGSRRHVLYGDAVRYRDEPPPPSSRLDQPGAGDVGRRQQGAGAAAAGVAAQDEQPGPCLLDFLCAAAVSAREGDRPDGWAPVHERQRPGASRRAESPSPAPPSGAVAGGPPPRGRGGGAGLMPHERGEAAGLRSAPVVSAAALAVLEEVRWAHAGPSLVSLRTQPAAPLRQEVGGRSRTAAALSDLPPLPPQMAGRLAAGSGGNGLTNAADAAVQLEILRMQRQIAELAEAAGRGPPTHIDLARPAAGAFAAHRPPRAPLPRSPVALAPAPPRRQLEPEAAPAALQALLAATYEADGAGGWARQGLRGDDGLGGGRGDDGLGGGGGGDGGMVASDAELMAELLRLERSGLLEVLLSQMKR</sequence>
<protein>
    <submittedName>
        <fullName evidence="2">Uncharacterized protein</fullName>
    </submittedName>
</protein>
<feature type="compositionally biased region" description="Low complexity" evidence="1">
    <location>
        <begin position="165"/>
        <end position="194"/>
    </location>
</feature>
<dbReference type="InterPro" id="IPR018511">
    <property type="entry name" value="Hemolysin-typ_Ca-bd_CS"/>
</dbReference>
<name>A0A835XII8_9CHLO</name>
<dbReference type="AlphaFoldDB" id="A0A835XII8"/>
<dbReference type="Proteomes" id="UP000612055">
    <property type="component" value="Unassembled WGS sequence"/>
</dbReference>
<reference evidence="2" key="1">
    <citation type="journal article" date="2020" name="bioRxiv">
        <title>Comparative genomics of Chlamydomonas.</title>
        <authorList>
            <person name="Craig R.J."/>
            <person name="Hasan A.R."/>
            <person name="Ness R.W."/>
            <person name="Keightley P.D."/>
        </authorList>
    </citation>
    <scope>NUCLEOTIDE SEQUENCE</scope>
    <source>
        <strain evidence="2">CCAP 11/70</strain>
    </source>
</reference>
<comment type="caution">
    <text evidence="2">The sequence shown here is derived from an EMBL/GenBank/DDBJ whole genome shotgun (WGS) entry which is preliminary data.</text>
</comment>
<feature type="compositionally biased region" description="Low complexity" evidence="1">
    <location>
        <begin position="249"/>
        <end position="260"/>
    </location>
</feature>